<dbReference type="CDD" id="cd02205">
    <property type="entry name" value="CBS_pair_SF"/>
    <property type="match status" value="1"/>
</dbReference>
<protein>
    <recommendedName>
        <fullName evidence="7">HTH-type transcriptional regulatory protein TyrR</fullName>
    </recommendedName>
</protein>
<dbReference type="PROSITE" id="PS50112">
    <property type="entry name" value="PAS"/>
    <property type="match status" value="1"/>
</dbReference>
<dbReference type="Gene3D" id="3.40.50.300">
    <property type="entry name" value="P-loop containing nucleotide triphosphate hydrolases"/>
    <property type="match status" value="1"/>
</dbReference>
<evidence type="ECO:0000259" key="10">
    <source>
        <dbReference type="PROSITE" id="PS50112"/>
    </source>
</evidence>
<dbReference type="PROSITE" id="PS50113">
    <property type="entry name" value="PAC"/>
    <property type="match status" value="1"/>
</dbReference>
<keyword evidence="1" id="KW-0547">Nucleotide-binding</keyword>
<dbReference type="InterPro" id="IPR046342">
    <property type="entry name" value="CBS_dom_sf"/>
</dbReference>
<dbReference type="PROSITE" id="PS51371">
    <property type="entry name" value="CBS"/>
    <property type="match status" value="1"/>
</dbReference>
<dbReference type="Pfam" id="PF00158">
    <property type="entry name" value="Sigma54_activat"/>
    <property type="match status" value="1"/>
</dbReference>
<dbReference type="PROSITE" id="PS00676">
    <property type="entry name" value="SIGMA54_INTERACT_2"/>
    <property type="match status" value="1"/>
</dbReference>
<dbReference type="Proteomes" id="UP000216024">
    <property type="component" value="Unassembled WGS sequence"/>
</dbReference>
<dbReference type="Pfam" id="PF25601">
    <property type="entry name" value="AAA_lid_14"/>
    <property type="match status" value="1"/>
</dbReference>
<evidence type="ECO:0000256" key="3">
    <source>
        <dbReference type="ARBA" id="ARBA00022840"/>
    </source>
</evidence>
<dbReference type="CDD" id="cd00009">
    <property type="entry name" value="AAA"/>
    <property type="match status" value="1"/>
</dbReference>
<dbReference type="InterPro" id="IPR025943">
    <property type="entry name" value="Sigma_54_int_dom_ATP-bd_2"/>
</dbReference>
<feature type="domain" description="Sigma-54 factor interaction" evidence="9">
    <location>
        <begin position="276"/>
        <end position="505"/>
    </location>
</feature>
<evidence type="ECO:0000313" key="13">
    <source>
        <dbReference type="EMBL" id="PAB59447.1"/>
    </source>
</evidence>
<dbReference type="InterPro" id="IPR030828">
    <property type="entry name" value="HTH_TyrR"/>
</dbReference>
<evidence type="ECO:0000259" key="11">
    <source>
        <dbReference type="PROSITE" id="PS50113"/>
    </source>
</evidence>
<dbReference type="NCBIfam" id="TIGR00229">
    <property type="entry name" value="sensory_box"/>
    <property type="match status" value="1"/>
</dbReference>
<dbReference type="Gene3D" id="1.10.10.60">
    <property type="entry name" value="Homeodomain-like"/>
    <property type="match status" value="1"/>
</dbReference>
<sequence length="588" mass="67466">MTFVYIRMKRVENMKVCQCIKTNIPILTKEDSVGTAIDYFLKEDIDLIPVINQDKKLIGVLTKNHMLRYIKSQISMNMSIDKIVSKESELIIKQREITNVNEISTNLIVIDDNNEVLGLLNPKETISKIQQLTKKLDAVIESSYDGIYITDGEANTLRINKSYERITGVRREEMLDNNMVDLVEDGYISESATMEVLKTGKTTTLEQKFKTGKKALVTSTPIYDDNNNIIMVVTNVRDVTELVKLNEQLLKNKELAQKYFSEIEEMRLQLIDDFDLIAKDEKMLDTLKICKRVAKVDTTVLLLGETGVGKEEVAKYIHKNSNRCENQFIKVNCGAIPDNLIESELFGYEKGAFTGAVKEGKMGMFEIADGGTIFLDEVGELPLKMQVKLLRVLQEQEFTRVGGTIPIKINVRILAATNRNLEEMVKDGVFREDLYYRLSVIPITILPLRERKKDIFTLGEYFLKGLNEKYNSNKFLDNDAIKCLFEYNWPGNVRELKNIVERVFVMSYKDKIGENDLPNNIRNIKEVDILNSDRIIHLKDAVAKVEIDLIKKSFDKYKNVRDASKALGVDASTFVRKRKKYIEMGKYE</sequence>
<evidence type="ECO:0000256" key="2">
    <source>
        <dbReference type="ARBA" id="ARBA00022797"/>
    </source>
</evidence>
<keyword evidence="2" id="KW-0058">Aromatic hydrocarbons catabolism</keyword>
<keyword evidence="8" id="KW-0129">CBS domain</keyword>
<dbReference type="InterPro" id="IPR035965">
    <property type="entry name" value="PAS-like_dom_sf"/>
</dbReference>
<dbReference type="InterPro" id="IPR003593">
    <property type="entry name" value="AAA+_ATPase"/>
</dbReference>
<dbReference type="SUPFAM" id="SSF55785">
    <property type="entry name" value="PYP-like sensor domain (PAS domain)"/>
    <property type="match status" value="1"/>
</dbReference>
<evidence type="ECO:0000256" key="4">
    <source>
        <dbReference type="ARBA" id="ARBA00023015"/>
    </source>
</evidence>
<dbReference type="PANTHER" id="PTHR32071:SF57">
    <property type="entry name" value="C4-DICARBOXYLATE TRANSPORT TRANSCRIPTIONAL REGULATORY PROTEIN DCTD"/>
    <property type="match status" value="1"/>
</dbReference>
<feature type="domain" description="PAS" evidence="10">
    <location>
        <begin position="132"/>
        <end position="180"/>
    </location>
</feature>
<evidence type="ECO:0000256" key="5">
    <source>
        <dbReference type="ARBA" id="ARBA00023125"/>
    </source>
</evidence>
<dbReference type="InterPro" id="IPR013767">
    <property type="entry name" value="PAS_fold"/>
</dbReference>
<dbReference type="Gene3D" id="3.10.580.10">
    <property type="entry name" value="CBS-domain"/>
    <property type="match status" value="1"/>
</dbReference>
<keyword evidence="6" id="KW-0804">Transcription</keyword>
<evidence type="ECO:0000259" key="12">
    <source>
        <dbReference type="PROSITE" id="PS51371"/>
    </source>
</evidence>
<dbReference type="Pfam" id="PF00989">
    <property type="entry name" value="PAS"/>
    <property type="match status" value="1"/>
</dbReference>
<dbReference type="InterPro" id="IPR002078">
    <property type="entry name" value="Sigma_54_int"/>
</dbReference>
<dbReference type="InterPro" id="IPR009057">
    <property type="entry name" value="Homeodomain-like_sf"/>
</dbReference>
<dbReference type="PROSITE" id="PS00675">
    <property type="entry name" value="SIGMA54_INTERACT_1"/>
    <property type="match status" value="1"/>
</dbReference>
<dbReference type="InterPro" id="IPR000644">
    <property type="entry name" value="CBS_dom"/>
</dbReference>
<dbReference type="Gene3D" id="1.10.8.60">
    <property type="match status" value="1"/>
</dbReference>
<dbReference type="Gene3D" id="3.30.450.20">
    <property type="entry name" value="PAS domain"/>
    <property type="match status" value="1"/>
</dbReference>
<dbReference type="PROSITE" id="PS00688">
    <property type="entry name" value="SIGMA54_INTERACT_3"/>
    <property type="match status" value="1"/>
</dbReference>
<dbReference type="GO" id="GO:0003677">
    <property type="term" value="F:DNA binding"/>
    <property type="evidence" value="ECO:0007669"/>
    <property type="project" value="UniProtKB-KW"/>
</dbReference>
<organism evidence="13 14">
    <name type="scientific">Anaeromicrobium sediminis</name>
    <dbReference type="NCBI Taxonomy" id="1478221"/>
    <lineage>
        <taxon>Bacteria</taxon>
        <taxon>Bacillati</taxon>
        <taxon>Bacillota</taxon>
        <taxon>Clostridia</taxon>
        <taxon>Peptostreptococcales</taxon>
        <taxon>Thermotaleaceae</taxon>
        <taxon>Anaeromicrobium</taxon>
    </lineage>
</organism>
<dbReference type="InterPro" id="IPR025662">
    <property type="entry name" value="Sigma_54_int_dom_ATP-bd_1"/>
</dbReference>
<evidence type="ECO:0000256" key="7">
    <source>
        <dbReference type="ARBA" id="ARBA00029500"/>
    </source>
</evidence>
<keyword evidence="3" id="KW-0067">ATP-binding</keyword>
<keyword evidence="14" id="KW-1185">Reference proteome</keyword>
<name>A0A267MJ19_9FIRM</name>
<dbReference type="PANTHER" id="PTHR32071">
    <property type="entry name" value="TRANSCRIPTIONAL REGULATORY PROTEIN"/>
    <property type="match status" value="1"/>
</dbReference>
<dbReference type="Pfam" id="PF00571">
    <property type="entry name" value="CBS"/>
    <property type="match status" value="1"/>
</dbReference>
<dbReference type="SUPFAM" id="SSF52540">
    <property type="entry name" value="P-loop containing nucleoside triphosphate hydrolases"/>
    <property type="match status" value="1"/>
</dbReference>
<dbReference type="SMART" id="SM00091">
    <property type="entry name" value="PAS"/>
    <property type="match status" value="1"/>
</dbReference>
<dbReference type="SUPFAM" id="SSF46689">
    <property type="entry name" value="Homeodomain-like"/>
    <property type="match status" value="1"/>
</dbReference>
<dbReference type="Pfam" id="PF18024">
    <property type="entry name" value="HTH_50"/>
    <property type="match status" value="1"/>
</dbReference>
<evidence type="ECO:0000259" key="9">
    <source>
        <dbReference type="PROSITE" id="PS50045"/>
    </source>
</evidence>
<comment type="caution">
    <text evidence="13">The sequence shown here is derived from an EMBL/GenBank/DDBJ whole genome shotgun (WGS) entry which is preliminary data.</text>
</comment>
<feature type="domain" description="CBS" evidence="12">
    <location>
        <begin position="20"/>
        <end position="76"/>
    </location>
</feature>
<dbReference type="CDD" id="cd00130">
    <property type="entry name" value="PAS"/>
    <property type="match status" value="1"/>
</dbReference>
<dbReference type="EMBL" id="NIBG01000007">
    <property type="protein sequence ID" value="PAB59447.1"/>
    <property type="molecule type" value="Genomic_DNA"/>
</dbReference>
<accession>A0A267MJ19</accession>
<dbReference type="GO" id="GO:0005524">
    <property type="term" value="F:ATP binding"/>
    <property type="evidence" value="ECO:0007669"/>
    <property type="project" value="UniProtKB-KW"/>
</dbReference>
<dbReference type="GO" id="GO:0006355">
    <property type="term" value="P:regulation of DNA-templated transcription"/>
    <property type="evidence" value="ECO:0007669"/>
    <property type="project" value="InterPro"/>
</dbReference>
<proteinExistence type="predicted"/>
<evidence type="ECO:0000313" key="14">
    <source>
        <dbReference type="Proteomes" id="UP000216024"/>
    </source>
</evidence>
<dbReference type="PROSITE" id="PS50045">
    <property type="entry name" value="SIGMA54_INTERACT_4"/>
    <property type="match status" value="1"/>
</dbReference>
<keyword evidence="4" id="KW-0805">Transcription regulation</keyword>
<evidence type="ECO:0000256" key="8">
    <source>
        <dbReference type="PROSITE-ProRule" id="PRU00703"/>
    </source>
</evidence>
<dbReference type="InterPro" id="IPR000700">
    <property type="entry name" value="PAS-assoc_C"/>
</dbReference>
<dbReference type="OrthoDB" id="9803970at2"/>
<evidence type="ECO:0000256" key="6">
    <source>
        <dbReference type="ARBA" id="ARBA00023163"/>
    </source>
</evidence>
<dbReference type="InterPro" id="IPR027417">
    <property type="entry name" value="P-loop_NTPase"/>
</dbReference>
<reference evidence="13 14" key="1">
    <citation type="submission" date="2017-06" db="EMBL/GenBank/DDBJ databases">
        <title>Draft genome sequence of anaerobic fermentative bacterium Anaeromicrobium sediminis DY2726D isolated from West Pacific Ocean sediments.</title>
        <authorList>
            <person name="Zeng X."/>
        </authorList>
    </citation>
    <scope>NUCLEOTIDE SEQUENCE [LARGE SCALE GENOMIC DNA]</scope>
    <source>
        <strain evidence="13 14">DY2726D</strain>
    </source>
</reference>
<dbReference type="AlphaFoldDB" id="A0A267MJ19"/>
<gene>
    <name evidence="13" type="ORF">CCE28_09520</name>
</gene>
<dbReference type="InterPro" id="IPR058031">
    <property type="entry name" value="AAA_lid_NorR"/>
</dbReference>
<dbReference type="InterPro" id="IPR000014">
    <property type="entry name" value="PAS"/>
</dbReference>
<dbReference type="SMART" id="SM00382">
    <property type="entry name" value="AAA"/>
    <property type="match status" value="1"/>
</dbReference>
<dbReference type="InterPro" id="IPR025944">
    <property type="entry name" value="Sigma_54_int_dom_CS"/>
</dbReference>
<keyword evidence="5" id="KW-0238">DNA-binding</keyword>
<feature type="domain" description="PAC" evidence="11">
    <location>
        <begin position="198"/>
        <end position="251"/>
    </location>
</feature>
<evidence type="ECO:0000256" key="1">
    <source>
        <dbReference type="ARBA" id="ARBA00022741"/>
    </source>
</evidence>
<dbReference type="FunFam" id="3.40.50.300:FF:000006">
    <property type="entry name" value="DNA-binding transcriptional regulator NtrC"/>
    <property type="match status" value="1"/>
</dbReference>
<dbReference type="SUPFAM" id="SSF54631">
    <property type="entry name" value="CBS-domain pair"/>
    <property type="match status" value="1"/>
</dbReference>